<proteinExistence type="predicted"/>
<keyword evidence="1" id="KW-0732">Signal</keyword>
<keyword evidence="2" id="KW-1015">Disulfide bond</keyword>
<evidence type="ECO:0000313" key="5">
    <source>
        <dbReference type="EMBL" id="GFY88360.1"/>
    </source>
</evidence>
<dbReference type="InterPro" id="IPR036426">
    <property type="entry name" value="Bulb-type_lectin_dom_sf"/>
</dbReference>
<accession>A0A7J0EPX8</accession>
<dbReference type="Pfam" id="PF01453">
    <property type="entry name" value="B_lectin"/>
    <property type="match status" value="1"/>
</dbReference>
<comment type="caution">
    <text evidence="5">The sequence shown here is derived from an EMBL/GenBank/DDBJ whole genome shotgun (WGS) entry which is preliminary data.</text>
</comment>
<evidence type="ECO:0000256" key="2">
    <source>
        <dbReference type="ARBA" id="ARBA00023157"/>
    </source>
</evidence>
<dbReference type="SUPFAM" id="SSF51110">
    <property type="entry name" value="alpha-D-mannose-specific plant lectins"/>
    <property type="match status" value="1"/>
</dbReference>
<dbReference type="InterPro" id="IPR001480">
    <property type="entry name" value="Bulb-type_lectin_dom"/>
</dbReference>
<dbReference type="OrthoDB" id="1741851at2759"/>
<evidence type="ECO:0000259" key="4">
    <source>
        <dbReference type="PROSITE" id="PS50948"/>
    </source>
</evidence>
<evidence type="ECO:0000313" key="6">
    <source>
        <dbReference type="Proteomes" id="UP000585474"/>
    </source>
</evidence>
<dbReference type="EMBL" id="BJWL01000006">
    <property type="protein sequence ID" value="GFY88360.1"/>
    <property type="molecule type" value="Genomic_DNA"/>
</dbReference>
<dbReference type="AlphaFoldDB" id="A0A7J0EPX8"/>
<dbReference type="PROSITE" id="PS50948">
    <property type="entry name" value="PAN"/>
    <property type="match status" value="1"/>
</dbReference>
<name>A0A7J0EPX8_9ERIC</name>
<dbReference type="GO" id="GO:0048544">
    <property type="term" value="P:recognition of pollen"/>
    <property type="evidence" value="ECO:0007669"/>
    <property type="project" value="InterPro"/>
</dbReference>
<dbReference type="Pfam" id="PF08276">
    <property type="entry name" value="PAN_2"/>
    <property type="match status" value="1"/>
</dbReference>
<keyword evidence="6" id="KW-1185">Reference proteome</keyword>
<evidence type="ECO:0000256" key="3">
    <source>
        <dbReference type="ARBA" id="ARBA00023180"/>
    </source>
</evidence>
<reference evidence="5 6" key="1">
    <citation type="submission" date="2019-07" db="EMBL/GenBank/DDBJ databases">
        <title>De Novo Assembly of kiwifruit Actinidia rufa.</title>
        <authorList>
            <person name="Sugita-Konishi S."/>
            <person name="Sato K."/>
            <person name="Mori E."/>
            <person name="Abe Y."/>
            <person name="Kisaki G."/>
            <person name="Hamano K."/>
            <person name="Suezawa K."/>
            <person name="Otani M."/>
            <person name="Fukuda T."/>
            <person name="Manabe T."/>
            <person name="Gomi K."/>
            <person name="Tabuchi M."/>
            <person name="Akimitsu K."/>
            <person name="Kataoka I."/>
        </authorList>
    </citation>
    <scope>NUCLEOTIDE SEQUENCE [LARGE SCALE GENOMIC DNA]</scope>
    <source>
        <strain evidence="6">cv. Fuchu</strain>
    </source>
</reference>
<dbReference type="CDD" id="cd01098">
    <property type="entry name" value="PAN_AP_plant"/>
    <property type="match status" value="1"/>
</dbReference>
<organism evidence="5 6">
    <name type="scientific">Actinidia rufa</name>
    <dbReference type="NCBI Taxonomy" id="165716"/>
    <lineage>
        <taxon>Eukaryota</taxon>
        <taxon>Viridiplantae</taxon>
        <taxon>Streptophyta</taxon>
        <taxon>Embryophyta</taxon>
        <taxon>Tracheophyta</taxon>
        <taxon>Spermatophyta</taxon>
        <taxon>Magnoliopsida</taxon>
        <taxon>eudicotyledons</taxon>
        <taxon>Gunneridae</taxon>
        <taxon>Pentapetalae</taxon>
        <taxon>asterids</taxon>
        <taxon>Ericales</taxon>
        <taxon>Actinidiaceae</taxon>
        <taxon>Actinidia</taxon>
    </lineage>
</organism>
<dbReference type="InterPro" id="IPR000858">
    <property type="entry name" value="S_locus_glycoprot_dom"/>
</dbReference>
<dbReference type="Proteomes" id="UP000585474">
    <property type="component" value="Unassembled WGS sequence"/>
</dbReference>
<gene>
    <name evidence="5" type="ORF">Acr_06g0003000</name>
</gene>
<dbReference type="InterPro" id="IPR003609">
    <property type="entry name" value="Pan_app"/>
</dbReference>
<evidence type="ECO:0000256" key="1">
    <source>
        <dbReference type="ARBA" id="ARBA00022729"/>
    </source>
</evidence>
<dbReference type="PANTHER" id="PTHR32444:SF235">
    <property type="entry name" value="OS01G0783900 PROTEIN"/>
    <property type="match status" value="1"/>
</dbReference>
<protein>
    <submittedName>
        <fullName evidence="5">Major facilitator superfamily protein</fullName>
    </submittedName>
</protein>
<dbReference type="Gene3D" id="2.90.10.10">
    <property type="entry name" value="Bulb-type lectin domain"/>
    <property type="match status" value="1"/>
</dbReference>
<sequence>MPALSKRFDRAPAHLVSITMLRVSYPEVATALLHLFFSIEIKSSTGGDANAKRMSTIIFHAWSANRSLPTCLVSSLHWSVVSRLLHRYCSARDTITEGNLISSRTNETLISVGAIFELGFFTINRYRYVDGKLTLSDENGNSSYFSVSVGSSSSSLRNVTLLDSGNLVVRDDQSGKSSWESFNNPTDTFLPGMKMDENLTLTSWSSENDPRSGNFTFQQDQGSEKSYKIMNRSKIYWKSRETEPQDSCSVYSACGDFGVCNSKNLVPCKCLPGFEPVLLNQWKGGDFSSGCNRKLKVCGKEPDTFLDVKMMKVGIQQSLYPKADKKQSCETECLSNCQCQAYFYNDANYQRQRGSGIKGCWIWAMPPNSLQEEYAEDGYNISVRVVASSIGSTARECKPCGTNVIPYPLSTGKNCGDPMYFNFFCNSLTGQVRFQTLDGTFWVTSINPETRKFVIETKISKEHCERLEIQVLKAYSFSFVAPFKVLDLCYAEPGSTRSEMQQRNMDEVEFGWNPPPEPLCNSSAECKDWPNSSCNATVGVTGRCQSDRDEGATREAEHEVVEEGGPLLPPRGVLSSNCSAPWAGSEPFMPPTPSATRYRPMNSMAALPPLTCWHGVAAGWSGPHGGGLREEEWACAVRMIKPYKQKSQKFVKK</sequence>
<dbReference type="Pfam" id="PF00954">
    <property type="entry name" value="S_locus_glycop"/>
    <property type="match status" value="1"/>
</dbReference>
<keyword evidence="3" id="KW-0325">Glycoprotein</keyword>
<feature type="domain" description="Apple" evidence="4">
    <location>
        <begin position="298"/>
        <end position="386"/>
    </location>
</feature>
<dbReference type="PANTHER" id="PTHR32444">
    <property type="entry name" value="BULB-TYPE LECTIN DOMAIN-CONTAINING PROTEIN"/>
    <property type="match status" value="1"/>
</dbReference>